<protein>
    <submittedName>
        <fullName evidence="1">Cellobiose phosphorylase</fullName>
    </submittedName>
</protein>
<dbReference type="STRING" id="1458425.SRAA_0484"/>
<name>A0A060NLI2_9BURK</name>
<gene>
    <name evidence="1" type="ORF">SRAA_0484</name>
</gene>
<proteinExistence type="predicted"/>
<dbReference type="HOGENOM" id="CLU_1127573_0_0_4"/>
<evidence type="ECO:0000313" key="1">
    <source>
        <dbReference type="EMBL" id="BAO80338.1"/>
    </source>
</evidence>
<reference evidence="1 2" key="1">
    <citation type="journal article" date="2014" name="Nat. Commun.">
        <title>Physiological and genomic features of highly alkaliphilic hydrogen-utilizing Betaproteobacteria from a continental serpentinizing site.</title>
        <authorList>
            <person name="Suzuki S."/>
            <person name="Kuenen J.G."/>
            <person name="Schipper K."/>
            <person name="van der Velde S."/>
            <person name="Ishii S."/>
            <person name="Wu A."/>
            <person name="Sorokin D.Y."/>
            <person name="Tenney A."/>
            <person name="Meng X.Y."/>
            <person name="Morrill P.L."/>
            <person name="Kamagata Y."/>
            <person name="Muyzer G."/>
            <person name="Nealson K.H."/>
        </authorList>
    </citation>
    <scope>NUCLEOTIDE SEQUENCE [LARGE SCALE GENOMIC DNA]</scope>
    <source>
        <strain evidence="1 2">A1</strain>
    </source>
</reference>
<dbReference type="EMBL" id="AP014568">
    <property type="protein sequence ID" value="BAO80338.1"/>
    <property type="molecule type" value="Genomic_DNA"/>
</dbReference>
<organism evidence="1 2">
    <name type="scientific">Serpentinimonas raichei</name>
    <dbReference type="NCBI Taxonomy" id="1458425"/>
    <lineage>
        <taxon>Bacteria</taxon>
        <taxon>Pseudomonadati</taxon>
        <taxon>Pseudomonadota</taxon>
        <taxon>Betaproteobacteria</taxon>
        <taxon>Burkholderiales</taxon>
        <taxon>Comamonadaceae</taxon>
        <taxon>Serpentinimonas</taxon>
    </lineage>
</organism>
<dbReference type="OrthoDB" id="8888586at2"/>
<dbReference type="AlphaFoldDB" id="A0A060NLI2"/>
<dbReference type="RefSeq" id="WP_144318686.1">
    <property type="nucleotide sequence ID" value="NZ_AP014568.1"/>
</dbReference>
<accession>A0A060NLI2</accession>
<dbReference type="KEGG" id="cbaa:SRAA_0484"/>
<sequence length="246" mass="26497">MRELGFDQAAGLAALGLRPPRRLLPVVQSPDRALTEALLTQLECGLHGLGLSVLRFEGLPAAGGPLALSGAGLGDWDELLPPSGVLLWQAPLEAWAVLLADSQARPLVVLNPTPASLVYAYNALKVLWQVAALRPLVLWLPDAEAASGGSRPWAPGSEPAQVQTLRQQAWLRLGLRPTVWPLGYDRQRGVLHPAADESCAQRVLETALVLQDSVRHPHVHSISNDFFALSADQTSGVPDVHRQRYA</sequence>
<dbReference type="Proteomes" id="UP000067461">
    <property type="component" value="Chromosome"/>
</dbReference>
<keyword evidence="2" id="KW-1185">Reference proteome</keyword>
<evidence type="ECO:0000313" key="2">
    <source>
        <dbReference type="Proteomes" id="UP000067461"/>
    </source>
</evidence>